<evidence type="ECO:0000313" key="1">
    <source>
        <dbReference type="EMBL" id="JAH31999.1"/>
    </source>
</evidence>
<reference evidence="1" key="1">
    <citation type="submission" date="2014-11" db="EMBL/GenBank/DDBJ databases">
        <authorList>
            <person name="Amaro Gonzalez C."/>
        </authorList>
    </citation>
    <scope>NUCLEOTIDE SEQUENCE</scope>
</reference>
<dbReference type="EMBL" id="GBXM01076578">
    <property type="protein sequence ID" value="JAH31999.1"/>
    <property type="molecule type" value="Transcribed_RNA"/>
</dbReference>
<reference evidence="1" key="2">
    <citation type="journal article" date="2015" name="Fish Shellfish Immunol.">
        <title>Early steps in the European eel (Anguilla anguilla)-Vibrio vulnificus interaction in the gills: Role of the RtxA13 toxin.</title>
        <authorList>
            <person name="Callol A."/>
            <person name="Pajuelo D."/>
            <person name="Ebbesson L."/>
            <person name="Teles M."/>
            <person name="MacKenzie S."/>
            <person name="Amaro C."/>
        </authorList>
    </citation>
    <scope>NUCLEOTIDE SEQUENCE</scope>
</reference>
<accession>A0A0E9RS90</accession>
<dbReference type="AlphaFoldDB" id="A0A0E9RS90"/>
<proteinExistence type="predicted"/>
<protein>
    <submittedName>
        <fullName evidence="1">Uncharacterized protein</fullName>
    </submittedName>
</protein>
<name>A0A0E9RS90_ANGAN</name>
<organism evidence="1">
    <name type="scientific">Anguilla anguilla</name>
    <name type="common">European freshwater eel</name>
    <name type="synonym">Muraena anguilla</name>
    <dbReference type="NCBI Taxonomy" id="7936"/>
    <lineage>
        <taxon>Eukaryota</taxon>
        <taxon>Metazoa</taxon>
        <taxon>Chordata</taxon>
        <taxon>Craniata</taxon>
        <taxon>Vertebrata</taxon>
        <taxon>Euteleostomi</taxon>
        <taxon>Actinopterygii</taxon>
        <taxon>Neopterygii</taxon>
        <taxon>Teleostei</taxon>
        <taxon>Anguilliformes</taxon>
        <taxon>Anguillidae</taxon>
        <taxon>Anguilla</taxon>
    </lineage>
</organism>
<sequence length="46" mass="5258">MGFSVVNMGDFLRHRASGNVEYLSAILSLIRTQLTVNSEQHYIYLL</sequence>